<reference evidence="2" key="1">
    <citation type="submission" date="2022-10" db="EMBL/GenBank/DDBJ databases">
        <title>De novo draft assembly of the Pseudomonas pretiosus genome isolated from the plants rhizorohere.</title>
        <authorList>
            <person name="Robas M."/>
            <person name="Fernandez V.M."/>
            <person name="Provanza A."/>
            <person name="Jimenez P.A."/>
        </authorList>
    </citation>
    <scope>NUCLEOTIDE SEQUENCE</scope>
    <source>
        <strain evidence="2">SAICEU11T</strain>
    </source>
</reference>
<protein>
    <submittedName>
        <fullName evidence="2">Histidine kinase</fullName>
    </submittedName>
</protein>
<dbReference type="GO" id="GO:0016301">
    <property type="term" value="F:kinase activity"/>
    <property type="evidence" value="ECO:0007669"/>
    <property type="project" value="UniProtKB-KW"/>
</dbReference>
<evidence type="ECO:0000256" key="1">
    <source>
        <dbReference type="SAM" id="SignalP"/>
    </source>
</evidence>
<accession>A0ABT3EYE9</accession>
<keyword evidence="2" id="KW-0808">Transferase</keyword>
<sequence>MRIKLLLIFSLLFLKSCSPLKNNADAIVEPYKLTEEQSSILQMTPFQEGDSMFYSVTLKNEKDKIHAIIDYYQNGKKTNVIANIATSHFQEKKVKLSFLPPQSQLDKDVQVQKHWYVNIEGSSMLAPEEAPPIINSSTSTTLQSAINLTYNQKTTLAAIIKTNKETVRIPMLEEKTAIDQLLQENEHVYLFIIELKKNTKAEMQLYCISALVFNEVYFLTN</sequence>
<name>A0ABT3EYE9_9BACI</name>
<dbReference type="GeneID" id="301200708"/>
<organism evidence="2 3">
    <name type="scientific">Bacillus pretiosus</name>
    <dbReference type="NCBI Taxonomy" id="2983392"/>
    <lineage>
        <taxon>Bacteria</taxon>
        <taxon>Bacillati</taxon>
        <taxon>Bacillota</taxon>
        <taxon>Bacilli</taxon>
        <taxon>Bacillales</taxon>
        <taxon>Bacillaceae</taxon>
        <taxon>Bacillus</taxon>
    </lineage>
</organism>
<comment type="caution">
    <text evidence="2">The sequence shown here is derived from an EMBL/GenBank/DDBJ whole genome shotgun (WGS) entry which is preliminary data.</text>
</comment>
<dbReference type="EMBL" id="JAOXJG010000025">
    <property type="protein sequence ID" value="MCW1241849.1"/>
    <property type="molecule type" value="Genomic_DNA"/>
</dbReference>
<evidence type="ECO:0000313" key="3">
    <source>
        <dbReference type="Proteomes" id="UP001060566"/>
    </source>
</evidence>
<proteinExistence type="predicted"/>
<evidence type="ECO:0000313" key="2">
    <source>
        <dbReference type="EMBL" id="MCW1241849.1"/>
    </source>
</evidence>
<dbReference type="RefSeq" id="WP_001220594.1">
    <property type="nucleotide sequence ID" value="NZ_JAOXJG010000025.1"/>
</dbReference>
<feature type="signal peptide" evidence="1">
    <location>
        <begin position="1"/>
        <end position="21"/>
    </location>
</feature>
<gene>
    <name evidence="2" type="ORF">NGM45_22755</name>
</gene>
<keyword evidence="1" id="KW-0732">Signal</keyword>
<keyword evidence="3" id="KW-1185">Reference proteome</keyword>
<dbReference type="Proteomes" id="UP001060566">
    <property type="component" value="Unassembled WGS sequence"/>
</dbReference>
<feature type="chain" id="PRO_5045878681" evidence="1">
    <location>
        <begin position="22"/>
        <end position="221"/>
    </location>
</feature>
<keyword evidence="2" id="KW-0418">Kinase</keyword>